<comment type="caution">
    <text evidence="1">The sequence shown here is derived from an EMBL/GenBank/DDBJ whole genome shotgun (WGS) entry which is preliminary data.</text>
</comment>
<accession>A0AAV3PZL3</accession>
<dbReference type="Gene3D" id="3.30.420.10">
    <property type="entry name" value="Ribonuclease H-like superfamily/Ribonuclease H"/>
    <property type="match status" value="1"/>
</dbReference>
<sequence length="141" mass="15953">MVSMLCPIPFYQRGVDIVGDLPRTAGSKTYVIEAVDYFTKWVEAKPLPRQDQEQVYQFLKEIFTWFGVPGVSACKFAKYFGMLDQLSLTVGSNSSRARAGTLTYKSEIGVIFCKWKVLEKEALPLGHLFLMEPTMATRRLG</sequence>
<dbReference type="InterPro" id="IPR012337">
    <property type="entry name" value="RNaseH-like_sf"/>
</dbReference>
<dbReference type="SUPFAM" id="SSF53098">
    <property type="entry name" value="Ribonuclease H-like"/>
    <property type="match status" value="1"/>
</dbReference>
<dbReference type="InterPro" id="IPR036397">
    <property type="entry name" value="RNaseH_sf"/>
</dbReference>
<keyword evidence="2" id="KW-1185">Reference proteome</keyword>
<reference evidence="1 2" key="1">
    <citation type="submission" date="2024-01" db="EMBL/GenBank/DDBJ databases">
        <title>The complete chloroplast genome sequence of Lithospermum erythrorhizon: insights into the phylogenetic relationship among Boraginaceae species and the maternal lineages of purple gromwells.</title>
        <authorList>
            <person name="Okada T."/>
            <person name="Watanabe K."/>
        </authorList>
    </citation>
    <scope>NUCLEOTIDE SEQUENCE [LARGE SCALE GENOMIC DNA]</scope>
</reference>
<protein>
    <recommendedName>
        <fullName evidence="3">Reverse transcriptase domain-containing protein</fullName>
    </recommendedName>
</protein>
<evidence type="ECO:0000313" key="1">
    <source>
        <dbReference type="EMBL" id="GAA0155643.1"/>
    </source>
</evidence>
<dbReference type="EMBL" id="BAABME010002674">
    <property type="protein sequence ID" value="GAA0155643.1"/>
    <property type="molecule type" value="Genomic_DNA"/>
</dbReference>
<gene>
    <name evidence="1" type="ORF">LIER_13329</name>
</gene>
<evidence type="ECO:0008006" key="3">
    <source>
        <dbReference type="Google" id="ProtNLM"/>
    </source>
</evidence>
<organism evidence="1 2">
    <name type="scientific">Lithospermum erythrorhizon</name>
    <name type="common">Purple gromwell</name>
    <name type="synonym">Lithospermum officinale var. erythrorhizon</name>
    <dbReference type="NCBI Taxonomy" id="34254"/>
    <lineage>
        <taxon>Eukaryota</taxon>
        <taxon>Viridiplantae</taxon>
        <taxon>Streptophyta</taxon>
        <taxon>Embryophyta</taxon>
        <taxon>Tracheophyta</taxon>
        <taxon>Spermatophyta</taxon>
        <taxon>Magnoliopsida</taxon>
        <taxon>eudicotyledons</taxon>
        <taxon>Gunneridae</taxon>
        <taxon>Pentapetalae</taxon>
        <taxon>asterids</taxon>
        <taxon>lamiids</taxon>
        <taxon>Boraginales</taxon>
        <taxon>Boraginaceae</taxon>
        <taxon>Boraginoideae</taxon>
        <taxon>Lithospermeae</taxon>
        <taxon>Lithospermum</taxon>
    </lineage>
</organism>
<name>A0AAV3PZL3_LITER</name>
<dbReference type="GO" id="GO:0003676">
    <property type="term" value="F:nucleic acid binding"/>
    <property type="evidence" value="ECO:0007669"/>
    <property type="project" value="InterPro"/>
</dbReference>
<evidence type="ECO:0000313" key="2">
    <source>
        <dbReference type="Proteomes" id="UP001454036"/>
    </source>
</evidence>
<dbReference type="AlphaFoldDB" id="A0AAV3PZL3"/>
<dbReference type="Proteomes" id="UP001454036">
    <property type="component" value="Unassembled WGS sequence"/>
</dbReference>
<proteinExistence type="predicted"/>